<sequence>MGPAGTGPATAADAEVLRLVDAEAQKRLWSRDARRRVAGAWVEAGADPHSIEGDTTVSPEKVAAAVAVVVAEALQREHAPLVPDPADAGSEDAADLPVGSRPPSQLGFAQLSDILARRVLRGGGKR</sequence>
<dbReference type="Proteomes" id="UP000307768">
    <property type="component" value="Unassembled WGS sequence"/>
</dbReference>
<gene>
    <name evidence="2" type="ORF">FE697_011680</name>
</gene>
<dbReference type="RefSeq" id="WP_149769759.1">
    <property type="nucleotide sequence ID" value="NZ_VDFQ02000003.1"/>
</dbReference>
<accession>A0A5Q6RXM1</accession>
<proteinExistence type="predicted"/>
<evidence type="ECO:0000313" key="2">
    <source>
        <dbReference type="EMBL" id="KAA1422809.1"/>
    </source>
</evidence>
<evidence type="ECO:0000256" key="1">
    <source>
        <dbReference type="SAM" id="MobiDB-lite"/>
    </source>
</evidence>
<protein>
    <submittedName>
        <fullName evidence="2">Uncharacterized protein</fullName>
    </submittedName>
</protein>
<dbReference type="EMBL" id="VDFQ02000003">
    <property type="protein sequence ID" value="KAA1422809.1"/>
    <property type="molecule type" value="Genomic_DNA"/>
</dbReference>
<evidence type="ECO:0000313" key="3">
    <source>
        <dbReference type="Proteomes" id="UP000307768"/>
    </source>
</evidence>
<dbReference type="AlphaFoldDB" id="A0A5Q6RXM1"/>
<comment type="caution">
    <text evidence="2">The sequence shown here is derived from an EMBL/GenBank/DDBJ whole genome shotgun (WGS) entry which is preliminary data.</text>
</comment>
<feature type="region of interest" description="Disordered" evidence="1">
    <location>
        <begin position="79"/>
        <end position="104"/>
    </location>
</feature>
<name>A0A5Q6RXM1_9ACTN</name>
<organism evidence="2 3">
    <name type="scientific">Mumia zhuanghuii</name>
    <dbReference type="NCBI Taxonomy" id="2585211"/>
    <lineage>
        <taxon>Bacteria</taxon>
        <taxon>Bacillati</taxon>
        <taxon>Actinomycetota</taxon>
        <taxon>Actinomycetes</taxon>
        <taxon>Propionibacteriales</taxon>
        <taxon>Nocardioidaceae</taxon>
        <taxon>Mumia</taxon>
    </lineage>
</organism>
<reference evidence="2 3" key="1">
    <citation type="submission" date="2019-09" db="EMBL/GenBank/DDBJ databases">
        <title>Mumia zhuanghuii sp. nov. isolated from the intestinal contents of plateau pika (Ochotona curzoniae) in the Qinghai-Tibet plateau of China.</title>
        <authorList>
            <person name="Tian Z."/>
        </authorList>
    </citation>
    <scope>NUCLEOTIDE SEQUENCE [LARGE SCALE GENOMIC DNA]</scope>
    <source>
        <strain evidence="3">350</strain>
    </source>
</reference>